<dbReference type="AlphaFoldDB" id="A3IS04"/>
<dbReference type="InterPro" id="IPR001453">
    <property type="entry name" value="MoaB/Mog_dom"/>
</dbReference>
<dbReference type="NCBIfam" id="TIGR02667">
    <property type="entry name" value="moaB_proteo"/>
    <property type="match status" value="1"/>
</dbReference>
<dbReference type="OrthoDB" id="9784492at2"/>
<sequence length="172" mass="18793">MNHNESLLPLKIAVLTVSDTRTEADDKSGKILVDNLTTTGHLLVEKTIVPDNIYQIRAVVSRWVAHESVQVILTTGGTGVTGRDGTPEAIKPLLDKEIEGFGEIFRMISYQEIKTSTIQSRSLAGVANGTYIFCLPGSSGACQTAWSIIKEQLDSRNRPCNLAQLIPRLTEN</sequence>
<dbReference type="PANTHER" id="PTHR43232:SF2">
    <property type="entry name" value="MOLYBDENUM COFACTOR BIOSYNTHESIS PROTEIN B"/>
    <property type="match status" value="1"/>
</dbReference>
<comment type="function">
    <text evidence="5">May be involved in the biosynthesis of molybdopterin.</text>
</comment>
<dbReference type="RefSeq" id="WP_008276162.1">
    <property type="nucleotide sequence ID" value="NZ_AAXW01000021.1"/>
</dbReference>
<organism evidence="7 8">
    <name type="scientific">Crocosphaera chwakensis CCY0110</name>
    <dbReference type="NCBI Taxonomy" id="391612"/>
    <lineage>
        <taxon>Bacteria</taxon>
        <taxon>Bacillati</taxon>
        <taxon>Cyanobacteriota</taxon>
        <taxon>Cyanophyceae</taxon>
        <taxon>Oscillatoriophycideae</taxon>
        <taxon>Chroococcales</taxon>
        <taxon>Aphanothecaceae</taxon>
        <taxon>Crocosphaera</taxon>
        <taxon>Crocosphaera chwakensis</taxon>
    </lineage>
</organism>
<evidence type="ECO:0000256" key="3">
    <source>
        <dbReference type="ARBA" id="ARBA00015262"/>
    </source>
</evidence>
<evidence type="ECO:0000256" key="5">
    <source>
        <dbReference type="PIRNR" id="PIRNR006443"/>
    </source>
</evidence>
<evidence type="ECO:0000259" key="6">
    <source>
        <dbReference type="SMART" id="SM00852"/>
    </source>
</evidence>
<evidence type="ECO:0000256" key="2">
    <source>
        <dbReference type="ARBA" id="ARBA00006112"/>
    </source>
</evidence>
<evidence type="ECO:0000313" key="7">
    <source>
        <dbReference type="EMBL" id="EAZ90682.1"/>
    </source>
</evidence>
<dbReference type="UniPathway" id="UPA00344"/>
<dbReference type="InterPro" id="IPR013484">
    <property type="entry name" value="MoaB_proteobac"/>
</dbReference>
<keyword evidence="8" id="KW-1185">Reference proteome</keyword>
<accession>A3IS04</accession>
<keyword evidence="4 5" id="KW-0501">Molybdenum cofactor biosynthesis</keyword>
<reference evidence="7 8" key="1">
    <citation type="submission" date="2007-03" db="EMBL/GenBank/DDBJ databases">
        <authorList>
            <person name="Stal L."/>
            <person name="Ferriera S."/>
            <person name="Johnson J."/>
            <person name="Kravitz S."/>
            <person name="Beeson K."/>
            <person name="Sutton G."/>
            <person name="Rogers Y.-H."/>
            <person name="Friedman R."/>
            <person name="Frazier M."/>
            <person name="Venter J.C."/>
        </authorList>
    </citation>
    <scope>NUCLEOTIDE SEQUENCE [LARGE SCALE GENOMIC DNA]</scope>
    <source>
        <strain evidence="7 8">CCY0110</strain>
    </source>
</reference>
<dbReference type="InterPro" id="IPR036425">
    <property type="entry name" value="MoaB/Mog-like_dom_sf"/>
</dbReference>
<dbReference type="PANTHER" id="PTHR43232">
    <property type="entry name" value="MOLYBDENUM COFACTOR BIOSYNTHESIS PROTEIN B"/>
    <property type="match status" value="1"/>
</dbReference>
<evidence type="ECO:0000256" key="4">
    <source>
        <dbReference type="ARBA" id="ARBA00023150"/>
    </source>
</evidence>
<dbReference type="GO" id="GO:0006777">
    <property type="term" value="P:Mo-molybdopterin cofactor biosynthetic process"/>
    <property type="evidence" value="ECO:0007669"/>
    <property type="project" value="UniProtKB-UniRule"/>
</dbReference>
<dbReference type="InterPro" id="IPR008284">
    <property type="entry name" value="MoCF_biosynth_CS"/>
</dbReference>
<gene>
    <name evidence="7" type="ORF">CY0110_32080</name>
</gene>
<dbReference type="SMART" id="SM00852">
    <property type="entry name" value="MoCF_biosynth"/>
    <property type="match status" value="1"/>
</dbReference>
<protein>
    <recommendedName>
        <fullName evidence="3 5">Molybdenum cofactor biosynthesis protein B</fullName>
    </recommendedName>
</protein>
<dbReference type="PIRSF" id="PIRSF006443">
    <property type="entry name" value="MoaB"/>
    <property type="match status" value="1"/>
</dbReference>
<dbReference type="Pfam" id="PF00994">
    <property type="entry name" value="MoCF_biosynth"/>
    <property type="match status" value="1"/>
</dbReference>
<comment type="pathway">
    <text evidence="1 5">Cofactor biosynthesis; molybdopterin biosynthesis.</text>
</comment>
<evidence type="ECO:0000313" key="8">
    <source>
        <dbReference type="Proteomes" id="UP000003781"/>
    </source>
</evidence>
<comment type="caution">
    <text evidence="7">The sequence shown here is derived from an EMBL/GenBank/DDBJ whole genome shotgun (WGS) entry which is preliminary data.</text>
</comment>
<comment type="similarity">
    <text evidence="2 5">Belongs to the MoaB/Mog family.</text>
</comment>
<dbReference type="CDD" id="cd00886">
    <property type="entry name" value="MogA_MoaB"/>
    <property type="match status" value="1"/>
</dbReference>
<name>A3IS04_9CHRO</name>
<proteinExistence type="inferred from homology"/>
<dbReference type="Gene3D" id="3.40.980.10">
    <property type="entry name" value="MoaB/Mog-like domain"/>
    <property type="match status" value="1"/>
</dbReference>
<dbReference type="NCBIfam" id="TIGR00177">
    <property type="entry name" value="molyb_syn"/>
    <property type="match status" value="1"/>
</dbReference>
<dbReference type="Proteomes" id="UP000003781">
    <property type="component" value="Unassembled WGS sequence"/>
</dbReference>
<feature type="domain" description="MoaB/Mog" evidence="6">
    <location>
        <begin position="13"/>
        <end position="156"/>
    </location>
</feature>
<dbReference type="InterPro" id="IPR012245">
    <property type="entry name" value="MoaB"/>
</dbReference>
<dbReference type="GO" id="GO:0005829">
    <property type="term" value="C:cytosol"/>
    <property type="evidence" value="ECO:0007669"/>
    <property type="project" value="TreeGrafter"/>
</dbReference>
<dbReference type="PROSITE" id="PS01078">
    <property type="entry name" value="MOCF_BIOSYNTHESIS_1"/>
    <property type="match status" value="1"/>
</dbReference>
<dbReference type="eggNOG" id="COG0521">
    <property type="taxonomic scope" value="Bacteria"/>
</dbReference>
<evidence type="ECO:0000256" key="1">
    <source>
        <dbReference type="ARBA" id="ARBA00005046"/>
    </source>
</evidence>
<dbReference type="SUPFAM" id="SSF53218">
    <property type="entry name" value="Molybdenum cofactor biosynthesis proteins"/>
    <property type="match status" value="1"/>
</dbReference>
<dbReference type="EMBL" id="AAXW01000021">
    <property type="protein sequence ID" value="EAZ90682.1"/>
    <property type="molecule type" value="Genomic_DNA"/>
</dbReference>